<dbReference type="NCBIfam" id="TIGR00693">
    <property type="entry name" value="thiE"/>
    <property type="match status" value="1"/>
</dbReference>
<dbReference type="GO" id="GO:0009229">
    <property type="term" value="P:thiamine diphosphate biosynthetic process"/>
    <property type="evidence" value="ECO:0007669"/>
    <property type="project" value="UniProtKB-UniRule"/>
</dbReference>
<protein>
    <recommendedName>
        <fullName evidence="9">Thiamine-phosphate synthase</fullName>
        <shortName evidence="9">TP synthase</shortName>
        <shortName evidence="9">TPS</shortName>
        <ecNumber evidence="9">2.5.1.3</ecNumber>
    </recommendedName>
    <alternativeName>
        <fullName evidence="9">Thiamine-phosphate pyrophosphorylase</fullName>
        <shortName evidence="9">TMP pyrophosphorylase</shortName>
        <shortName evidence="9">TMP-PPase</shortName>
    </alternativeName>
</protein>
<evidence type="ECO:0000256" key="3">
    <source>
        <dbReference type="ARBA" id="ARBA00022723"/>
    </source>
</evidence>
<dbReference type="EMBL" id="MN577570">
    <property type="protein sequence ID" value="QGT49875.1"/>
    <property type="molecule type" value="Genomic_DNA"/>
</dbReference>
<feature type="binding site" evidence="9">
    <location>
        <position position="82"/>
    </location>
    <ligand>
        <name>4-amino-2-methyl-5-(diphosphooxymethyl)pyrimidine</name>
        <dbReference type="ChEBI" id="CHEBI:57841"/>
    </ligand>
</feature>
<evidence type="ECO:0000256" key="9">
    <source>
        <dbReference type="HAMAP-Rule" id="MF_00097"/>
    </source>
</evidence>
<proteinExistence type="inferred from homology"/>
<dbReference type="SUPFAM" id="SSF51391">
    <property type="entry name" value="Thiamin phosphate synthase"/>
    <property type="match status" value="1"/>
</dbReference>
<comment type="catalytic activity">
    <reaction evidence="7 9 10">
        <text>2-(2-carboxy-4-methylthiazol-5-yl)ethyl phosphate + 4-amino-2-methyl-5-(diphosphooxymethyl)pyrimidine + 2 H(+) = thiamine phosphate + CO2 + diphosphate</text>
        <dbReference type="Rhea" id="RHEA:47848"/>
        <dbReference type="ChEBI" id="CHEBI:15378"/>
        <dbReference type="ChEBI" id="CHEBI:16526"/>
        <dbReference type="ChEBI" id="CHEBI:33019"/>
        <dbReference type="ChEBI" id="CHEBI:37575"/>
        <dbReference type="ChEBI" id="CHEBI:57841"/>
        <dbReference type="ChEBI" id="CHEBI:62890"/>
        <dbReference type="EC" id="2.5.1.3"/>
    </reaction>
</comment>
<keyword evidence="5 9" id="KW-0784">Thiamine biosynthesis</keyword>
<evidence type="ECO:0000256" key="7">
    <source>
        <dbReference type="ARBA" id="ARBA00047851"/>
    </source>
</evidence>
<keyword evidence="4 9" id="KW-0460">Magnesium</keyword>
<comment type="catalytic activity">
    <reaction evidence="8 9 10">
        <text>2-[(2R,5Z)-2-carboxy-4-methylthiazol-5(2H)-ylidene]ethyl phosphate + 4-amino-2-methyl-5-(diphosphooxymethyl)pyrimidine + 2 H(+) = thiamine phosphate + CO2 + diphosphate</text>
        <dbReference type="Rhea" id="RHEA:47844"/>
        <dbReference type="ChEBI" id="CHEBI:15378"/>
        <dbReference type="ChEBI" id="CHEBI:16526"/>
        <dbReference type="ChEBI" id="CHEBI:33019"/>
        <dbReference type="ChEBI" id="CHEBI:37575"/>
        <dbReference type="ChEBI" id="CHEBI:57841"/>
        <dbReference type="ChEBI" id="CHEBI:62899"/>
        <dbReference type="EC" id="2.5.1.3"/>
    </reaction>
</comment>
<keyword evidence="3 9" id="KW-0479">Metal-binding</keyword>
<evidence type="ECO:0000256" key="4">
    <source>
        <dbReference type="ARBA" id="ARBA00022842"/>
    </source>
</evidence>
<dbReference type="PANTHER" id="PTHR20857">
    <property type="entry name" value="THIAMINE-PHOSPHATE PYROPHOSPHORYLASE"/>
    <property type="match status" value="1"/>
</dbReference>
<evidence type="ECO:0000256" key="5">
    <source>
        <dbReference type="ARBA" id="ARBA00022977"/>
    </source>
</evidence>
<dbReference type="GO" id="GO:0009228">
    <property type="term" value="P:thiamine biosynthetic process"/>
    <property type="evidence" value="ECO:0007669"/>
    <property type="project" value="UniProtKB-KW"/>
</dbReference>
<dbReference type="UniPathway" id="UPA00060">
    <property type="reaction ID" value="UER00141"/>
</dbReference>
<evidence type="ECO:0000256" key="8">
    <source>
        <dbReference type="ARBA" id="ARBA00047883"/>
    </source>
</evidence>
<comment type="function">
    <text evidence="9">Condenses 4-methyl-5-(beta-hydroxyethyl)thiazole monophosphate (THZ-P) and 2-methyl-4-amino-5-hydroxymethyl pyrimidine pyrophosphate (HMP-PP) to form thiamine monophosphate (TMP).</text>
</comment>
<dbReference type="CDD" id="cd00564">
    <property type="entry name" value="TMP_TenI"/>
    <property type="match status" value="1"/>
</dbReference>
<dbReference type="InterPro" id="IPR034291">
    <property type="entry name" value="TMP_synthase"/>
</dbReference>
<evidence type="ECO:0000256" key="1">
    <source>
        <dbReference type="ARBA" id="ARBA00005165"/>
    </source>
</evidence>
<comment type="catalytic activity">
    <reaction evidence="6 9 10">
        <text>4-methyl-5-(2-phosphooxyethyl)-thiazole + 4-amino-2-methyl-5-(diphosphooxymethyl)pyrimidine + H(+) = thiamine phosphate + diphosphate</text>
        <dbReference type="Rhea" id="RHEA:22328"/>
        <dbReference type="ChEBI" id="CHEBI:15378"/>
        <dbReference type="ChEBI" id="CHEBI:33019"/>
        <dbReference type="ChEBI" id="CHEBI:37575"/>
        <dbReference type="ChEBI" id="CHEBI:57841"/>
        <dbReference type="ChEBI" id="CHEBI:58296"/>
        <dbReference type="EC" id="2.5.1.3"/>
    </reaction>
</comment>
<dbReference type="PANTHER" id="PTHR20857:SF15">
    <property type="entry name" value="THIAMINE-PHOSPHATE SYNTHASE"/>
    <property type="match status" value="1"/>
</dbReference>
<dbReference type="GO" id="GO:0000287">
    <property type="term" value="F:magnesium ion binding"/>
    <property type="evidence" value="ECO:0007669"/>
    <property type="project" value="UniProtKB-UniRule"/>
</dbReference>
<dbReference type="Pfam" id="PF02581">
    <property type="entry name" value="TMP-TENI"/>
    <property type="match status" value="1"/>
</dbReference>
<accession>A0A650F2H8</accession>
<evidence type="ECO:0000259" key="12">
    <source>
        <dbReference type="Pfam" id="PF02581"/>
    </source>
</evidence>
<comment type="pathway">
    <text evidence="1 9 11">Cofactor biosynthesis; thiamine diphosphate biosynthesis; thiamine phosphate from 4-amino-2-methyl-5-diphosphomethylpyrimidine and 4-methyl-5-(2-phosphoethyl)-thiazole: step 1/1.</text>
</comment>
<feature type="binding site" evidence="9">
    <location>
        <begin position="50"/>
        <end position="54"/>
    </location>
    <ligand>
        <name>4-amino-2-methyl-5-(diphosphooxymethyl)pyrimidine</name>
        <dbReference type="ChEBI" id="CHEBI:57841"/>
    </ligand>
</feature>
<dbReference type="InterPro" id="IPR022998">
    <property type="entry name" value="ThiamineP_synth_TenI"/>
</dbReference>
<name>A0A650F2H8_9BACT</name>
<sequence>MWDKLKEQFNLLKLEKKKLYLITNSDKFVSKDEFLDATASSLQGGVDIIQLREKSIPDGVLVEIGRKLRTLCDEYGATFIVNDRADIALIVEADGVHLGQNDISIADAREILGENAIIGKSTSNTDEIIKAVKDGADYVILGPICTKQDEFVDEGAVNWVNDNINIPVFFAGAINSNNIIEITQAGISKIALTDAIIYSRIPEQSARNFLKFLR</sequence>
<dbReference type="GO" id="GO:0004789">
    <property type="term" value="F:thiamine-phosphate diphosphorylase activity"/>
    <property type="evidence" value="ECO:0007669"/>
    <property type="project" value="UniProtKB-UniRule"/>
</dbReference>
<comment type="cofactor">
    <cofactor evidence="9">
        <name>Mg(2+)</name>
        <dbReference type="ChEBI" id="CHEBI:18420"/>
    </cofactor>
    <text evidence="9">Binds 1 Mg(2+) ion per subunit.</text>
</comment>
<feature type="domain" description="Thiamine phosphate synthase/TenI" evidence="12">
    <location>
        <begin position="19"/>
        <end position="196"/>
    </location>
</feature>
<evidence type="ECO:0000256" key="10">
    <source>
        <dbReference type="RuleBase" id="RU003826"/>
    </source>
</evidence>
<feature type="binding site" evidence="9">
    <location>
        <position position="102"/>
    </location>
    <ligand>
        <name>Mg(2+)</name>
        <dbReference type="ChEBI" id="CHEBI:18420"/>
    </ligand>
</feature>
<evidence type="ECO:0000313" key="13">
    <source>
        <dbReference type="EMBL" id="QGT49875.1"/>
    </source>
</evidence>
<dbReference type="GO" id="GO:0005737">
    <property type="term" value="C:cytoplasm"/>
    <property type="evidence" value="ECO:0007669"/>
    <property type="project" value="TreeGrafter"/>
</dbReference>
<dbReference type="EC" id="2.5.1.3" evidence="9"/>
<dbReference type="InterPro" id="IPR013785">
    <property type="entry name" value="Aldolase_TIM"/>
</dbReference>
<dbReference type="InterPro" id="IPR036206">
    <property type="entry name" value="ThiamineP_synth_sf"/>
</dbReference>
<evidence type="ECO:0000256" key="6">
    <source>
        <dbReference type="ARBA" id="ARBA00047334"/>
    </source>
</evidence>
<dbReference type="AlphaFoldDB" id="A0A650F2H8"/>
<gene>
    <name evidence="9" type="primary">thiE</name>
    <name evidence="13" type="ORF">Melaina855_2620</name>
</gene>
<keyword evidence="2 9" id="KW-0808">Transferase</keyword>
<dbReference type="Gene3D" id="3.20.20.70">
    <property type="entry name" value="Aldolase class I"/>
    <property type="match status" value="1"/>
</dbReference>
<evidence type="ECO:0000256" key="2">
    <source>
        <dbReference type="ARBA" id="ARBA00022679"/>
    </source>
</evidence>
<organism evidence="13">
    <name type="scientific">uncultured Candidatus Melainabacteria bacterium</name>
    <dbReference type="NCBI Taxonomy" id="2682970"/>
    <lineage>
        <taxon>Bacteria</taxon>
        <taxon>Bacillati</taxon>
        <taxon>Candidatus Melainabacteria</taxon>
        <taxon>environmental samples</taxon>
    </lineage>
</organism>
<comment type="caution">
    <text evidence="9">Lacks conserved residue(s) required for the propagation of feature annotation.</text>
</comment>
<feature type="binding site" evidence="9">
    <location>
        <position position="121"/>
    </location>
    <ligand>
        <name>4-amino-2-methyl-5-(diphosphooxymethyl)pyrimidine</name>
        <dbReference type="ChEBI" id="CHEBI:57841"/>
    </ligand>
</feature>
<dbReference type="HAMAP" id="MF_00097">
    <property type="entry name" value="TMP_synthase"/>
    <property type="match status" value="1"/>
</dbReference>
<feature type="binding site" evidence="9">
    <location>
        <position position="83"/>
    </location>
    <ligand>
        <name>Mg(2+)</name>
        <dbReference type="ChEBI" id="CHEBI:18420"/>
    </ligand>
</feature>
<reference evidence="13" key="1">
    <citation type="journal article" date="2020" name="J. ISSAAS">
        <title>Lactobacilli and other gastrointestinal microbiota of Peromyscus leucopus, reservoir host for agents of Lyme disease and other zoonoses in North America.</title>
        <authorList>
            <person name="Milovic A."/>
            <person name="Bassam K."/>
            <person name="Shao H."/>
            <person name="Chatzistamou I."/>
            <person name="Tufts D.M."/>
            <person name="Diuk-Wasser M."/>
            <person name="Barbour A.G."/>
        </authorList>
    </citation>
    <scope>NUCLEOTIDE SEQUENCE</scope>
    <source>
        <strain evidence="13">LL20</strain>
    </source>
</reference>
<evidence type="ECO:0000256" key="11">
    <source>
        <dbReference type="RuleBase" id="RU004253"/>
    </source>
</evidence>
<feature type="binding site" evidence="9">
    <location>
        <position position="173"/>
    </location>
    <ligand>
        <name>2-[(2R,5Z)-2-carboxy-4-methylthiazol-5(2H)-ylidene]ethyl phosphate</name>
        <dbReference type="ChEBI" id="CHEBI:62899"/>
    </ligand>
</feature>
<comment type="similarity">
    <text evidence="9 10">Belongs to the thiamine-phosphate synthase family.</text>
</comment>